<comment type="catalytic activity">
    <reaction evidence="1">
        <text>a 3-(acyloxy)acyl derivative of bacterial toxin + H2O = a 3-hydroxyacyl derivative of bacterial toxin + a fatty acid + H(+)</text>
        <dbReference type="Rhea" id="RHEA:12032"/>
        <dbReference type="ChEBI" id="CHEBI:15377"/>
        <dbReference type="ChEBI" id="CHEBI:15378"/>
        <dbReference type="ChEBI" id="CHEBI:28868"/>
        <dbReference type="ChEBI" id="CHEBI:136853"/>
        <dbReference type="ChEBI" id="CHEBI:140675"/>
        <dbReference type="EC" id="3.1.1.77"/>
    </reaction>
</comment>
<comment type="caution">
    <text evidence="4">The sequence shown here is derived from an EMBL/GenBank/DDBJ whole genome shotgun (WGS) entry which is preliminary data.</text>
</comment>
<keyword evidence="5" id="KW-1185">Reference proteome</keyword>
<reference evidence="4 5" key="1">
    <citation type="submission" date="2019-11" db="EMBL/GenBank/DDBJ databases">
        <title>Novel species isolated from a subtropical stream in China.</title>
        <authorList>
            <person name="Lu H."/>
        </authorList>
    </citation>
    <scope>NUCLEOTIDE SEQUENCE [LARGE SCALE GENOMIC DNA]</scope>
    <source>
        <strain evidence="4 5">FT25W</strain>
    </source>
</reference>
<comment type="similarity">
    <text evidence="1">Belongs to the PagL family.</text>
</comment>
<dbReference type="Pfam" id="PF09411">
    <property type="entry name" value="PagL"/>
    <property type="match status" value="1"/>
</dbReference>
<dbReference type="InterPro" id="IPR018550">
    <property type="entry name" value="Lipid-A_deacylase-rel"/>
</dbReference>
<dbReference type="RefSeq" id="WP_154366796.1">
    <property type="nucleotide sequence ID" value="NZ_WKJM01000020.1"/>
</dbReference>
<comment type="subunit">
    <text evidence="1">Homodimer.</text>
</comment>
<keyword evidence="1" id="KW-0472">Membrane</keyword>
<dbReference type="Gene3D" id="2.40.160.20">
    <property type="match status" value="1"/>
</dbReference>
<dbReference type="GO" id="GO:0009279">
    <property type="term" value="C:cell outer membrane"/>
    <property type="evidence" value="ECO:0007669"/>
    <property type="project" value="UniProtKB-SubCell"/>
</dbReference>
<dbReference type="AlphaFoldDB" id="A0A6L5QL53"/>
<dbReference type="PIRSF" id="PIRSF029681">
    <property type="entry name" value="PagL"/>
    <property type="match status" value="1"/>
</dbReference>
<dbReference type="GO" id="GO:0050528">
    <property type="term" value="F:acyloxyacyl hydrolase activity"/>
    <property type="evidence" value="ECO:0007669"/>
    <property type="project" value="UniProtKB-EC"/>
</dbReference>
<dbReference type="InterPro" id="IPR011250">
    <property type="entry name" value="OMP/PagP_B-barrel"/>
</dbReference>
<protein>
    <recommendedName>
        <fullName evidence="1">Lipid A deacylase</fullName>
        <ecNumber evidence="1">3.1.1.77</ecNumber>
    </recommendedName>
    <alternativeName>
        <fullName evidence="1">LPS 3-O-deacylase</fullName>
    </alternativeName>
    <alternativeName>
        <fullName evidence="1">Outer membrane enzyme</fullName>
    </alternativeName>
</protein>
<dbReference type="Proteomes" id="UP000481037">
    <property type="component" value="Unassembled WGS sequence"/>
</dbReference>
<evidence type="ECO:0000256" key="3">
    <source>
        <dbReference type="SAM" id="SignalP"/>
    </source>
</evidence>
<comment type="function">
    <text evidence="1">Has lipid A 3-O-deacylase activity. Hydrolyzes the ester bond at the 3 position of lipid A, a bioactive component of lipopolysaccharide (LPS), thereby releasing the primary fatty acyl moiety.</text>
</comment>
<evidence type="ECO:0000256" key="1">
    <source>
        <dbReference type="PIRNR" id="PIRNR029681"/>
    </source>
</evidence>
<dbReference type="EMBL" id="WKJM01000020">
    <property type="protein sequence ID" value="MRX10449.1"/>
    <property type="molecule type" value="Genomic_DNA"/>
</dbReference>
<evidence type="ECO:0000313" key="5">
    <source>
        <dbReference type="Proteomes" id="UP000481037"/>
    </source>
</evidence>
<comment type="subcellular location">
    <subcellularLocation>
        <location evidence="1">Cell outer membrane</location>
        <topology evidence="1">Multi-pass membrane protein</topology>
    </subcellularLocation>
</comment>
<dbReference type="SUPFAM" id="SSF56925">
    <property type="entry name" value="OMPA-like"/>
    <property type="match status" value="1"/>
</dbReference>
<organism evidence="4 5">
    <name type="scientific">Duganella alba</name>
    <dbReference type="NCBI Taxonomy" id="2666081"/>
    <lineage>
        <taxon>Bacteria</taxon>
        <taxon>Pseudomonadati</taxon>
        <taxon>Pseudomonadota</taxon>
        <taxon>Betaproteobacteria</taxon>
        <taxon>Burkholderiales</taxon>
        <taxon>Oxalobacteraceae</taxon>
        <taxon>Telluria group</taxon>
        <taxon>Duganella</taxon>
    </lineage>
</organism>
<proteinExistence type="inferred from homology"/>
<sequence>MFAKKMIVAAAALAVTQFALADDKLIDSVAVDYGTSAKVRMERLSVAKDWNVQWFQSNGTHLSGYWEASVGFWQQKQYMNISGNDKNLWDIGFTPVFRFQNDNKKGMYYEGGIGVHRLSDLYNNDTYRLSTLFQFGDHIGLGYVFDNNWEIGAKVQHFSNGGYKKPNTGINYFELKAAYHF</sequence>
<feature type="site" description="Critical for activity" evidence="2">
    <location>
        <position position="160"/>
    </location>
</feature>
<accession>A0A6L5QL53</accession>
<evidence type="ECO:0000313" key="4">
    <source>
        <dbReference type="EMBL" id="MRX10449.1"/>
    </source>
</evidence>
<name>A0A6L5QL53_9BURK</name>
<feature type="signal peptide" evidence="3">
    <location>
        <begin position="1"/>
        <end position="21"/>
    </location>
</feature>
<keyword evidence="3" id="KW-0732">Signal</keyword>
<keyword evidence="1" id="KW-0998">Cell outer membrane</keyword>
<gene>
    <name evidence="4" type="ORF">GJ697_21670</name>
</gene>
<feature type="chain" id="PRO_5026796949" description="Lipid A deacylase" evidence="3">
    <location>
        <begin position="22"/>
        <end position="181"/>
    </location>
</feature>
<evidence type="ECO:0000256" key="2">
    <source>
        <dbReference type="PIRSR" id="PIRSR029681-2"/>
    </source>
</evidence>
<dbReference type="EC" id="3.1.1.77" evidence="1"/>
<keyword evidence="1 4" id="KW-0378">Hydrolase</keyword>